<reference evidence="2" key="2">
    <citation type="journal article" date="2024" name="Plant">
        <title>Genomic evolution and insights into agronomic trait innovations of Sesamum species.</title>
        <authorList>
            <person name="Miao H."/>
            <person name="Wang L."/>
            <person name="Qu L."/>
            <person name="Liu H."/>
            <person name="Sun Y."/>
            <person name="Le M."/>
            <person name="Wang Q."/>
            <person name="Wei S."/>
            <person name="Zheng Y."/>
            <person name="Lin W."/>
            <person name="Duan Y."/>
            <person name="Cao H."/>
            <person name="Xiong S."/>
            <person name="Wang X."/>
            <person name="Wei L."/>
            <person name="Li C."/>
            <person name="Ma Q."/>
            <person name="Ju M."/>
            <person name="Zhao R."/>
            <person name="Li G."/>
            <person name="Mu C."/>
            <person name="Tian Q."/>
            <person name="Mei H."/>
            <person name="Zhang T."/>
            <person name="Gao T."/>
            <person name="Zhang H."/>
        </authorList>
    </citation>
    <scope>NUCLEOTIDE SEQUENCE</scope>
    <source>
        <strain evidence="2">K16</strain>
    </source>
</reference>
<evidence type="ECO:0000259" key="1">
    <source>
        <dbReference type="PROSITE" id="PS50405"/>
    </source>
</evidence>
<dbReference type="InterPro" id="IPR043377">
    <property type="entry name" value="GSTT1/2/3"/>
</dbReference>
<dbReference type="EMBL" id="JACGWL010000006">
    <property type="protein sequence ID" value="KAK4400842.1"/>
    <property type="molecule type" value="Genomic_DNA"/>
</dbReference>
<protein>
    <submittedName>
        <fullName evidence="2">Glutathione S-transferase T1</fullName>
    </submittedName>
</protein>
<dbReference type="Proteomes" id="UP001289374">
    <property type="component" value="Unassembled WGS sequence"/>
</dbReference>
<name>A0AAE1WXC4_9LAMI</name>
<dbReference type="InterPro" id="IPR036282">
    <property type="entry name" value="Glutathione-S-Trfase_C_sf"/>
</dbReference>
<dbReference type="PANTHER" id="PTHR44750:SF1">
    <property type="entry name" value="GLUTATHIONE S-TRANSFERASE T1-RELATED"/>
    <property type="match status" value="1"/>
</dbReference>
<keyword evidence="3" id="KW-1185">Reference proteome</keyword>
<feature type="domain" description="GST C-terminal" evidence="1">
    <location>
        <begin position="54"/>
        <end position="187"/>
    </location>
</feature>
<dbReference type="PANTHER" id="PTHR44750">
    <property type="entry name" value="GLUTATHIONE S-TRANSFERASE T1-RELATED"/>
    <property type="match status" value="1"/>
</dbReference>
<proteinExistence type="predicted"/>
<evidence type="ECO:0000313" key="2">
    <source>
        <dbReference type="EMBL" id="KAK4400842.1"/>
    </source>
</evidence>
<organism evidence="2 3">
    <name type="scientific">Sesamum angolense</name>
    <dbReference type="NCBI Taxonomy" id="2727404"/>
    <lineage>
        <taxon>Eukaryota</taxon>
        <taxon>Viridiplantae</taxon>
        <taxon>Streptophyta</taxon>
        <taxon>Embryophyta</taxon>
        <taxon>Tracheophyta</taxon>
        <taxon>Spermatophyta</taxon>
        <taxon>Magnoliopsida</taxon>
        <taxon>eudicotyledons</taxon>
        <taxon>Gunneridae</taxon>
        <taxon>Pentapetalae</taxon>
        <taxon>asterids</taxon>
        <taxon>lamiids</taxon>
        <taxon>Lamiales</taxon>
        <taxon>Pedaliaceae</taxon>
        <taxon>Sesamum</taxon>
    </lineage>
</organism>
<reference evidence="2" key="1">
    <citation type="submission" date="2020-06" db="EMBL/GenBank/DDBJ databases">
        <authorList>
            <person name="Li T."/>
            <person name="Hu X."/>
            <person name="Zhang T."/>
            <person name="Song X."/>
            <person name="Zhang H."/>
            <person name="Dai N."/>
            <person name="Sheng W."/>
            <person name="Hou X."/>
            <person name="Wei L."/>
        </authorList>
    </citation>
    <scope>NUCLEOTIDE SEQUENCE</scope>
    <source>
        <strain evidence="2">K16</strain>
        <tissue evidence="2">Leaf</tissue>
    </source>
</reference>
<comment type="caution">
    <text evidence="2">The sequence shown here is derived from an EMBL/GenBank/DDBJ whole genome shotgun (WGS) entry which is preliminary data.</text>
</comment>
<dbReference type="AlphaFoldDB" id="A0AAE1WXC4"/>
<gene>
    <name evidence="2" type="ORF">Sango_1190300</name>
</gene>
<dbReference type="Gene3D" id="1.20.1050.10">
    <property type="match status" value="1"/>
</dbReference>
<evidence type="ECO:0000313" key="3">
    <source>
        <dbReference type="Proteomes" id="UP001289374"/>
    </source>
</evidence>
<dbReference type="PROSITE" id="PS50405">
    <property type="entry name" value="GST_CTER"/>
    <property type="match status" value="1"/>
</dbReference>
<accession>A0AAE1WXC4</accession>
<dbReference type="InterPro" id="IPR010987">
    <property type="entry name" value="Glutathione-S-Trfase_C-like"/>
</dbReference>
<sequence>MQKYIRIGKCSEIDPTSSAKRKGREEDKVPKDHAILIYLASAFPGVADHWYPADVQKRAKIHSVLDWHHSNLRSGSLGYHFNTGIALAYGLPLDPKAAAEGEKLLSASLATIESLWLEDDRPFLLGNAQPSIADISLVCEIIQLEKEFECEEYGRRLHNKTYAPYFGDIHVLPSRDGLIQRVRFSGN</sequence>
<dbReference type="SUPFAM" id="SSF47616">
    <property type="entry name" value="GST C-terminal domain-like"/>
    <property type="match status" value="1"/>
</dbReference>